<reference evidence="2" key="1">
    <citation type="journal article" date="2020" name="bioRxiv">
        <title>Comparative genomics of Chlamydomonas.</title>
        <authorList>
            <person name="Craig R.J."/>
            <person name="Hasan A.R."/>
            <person name="Ness R.W."/>
            <person name="Keightley P.D."/>
        </authorList>
    </citation>
    <scope>NUCLEOTIDE SEQUENCE</scope>
    <source>
        <strain evidence="2">CCAP 11/70</strain>
    </source>
</reference>
<gene>
    <name evidence="2" type="ORF">HYH03_013401</name>
</gene>
<evidence type="ECO:0000313" key="3">
    <source>
        <dbReference type="Proteomes" id="UP000612055"/>
    </source>
</evidence>
<evidence type="ECO:0000256" key="1">
    <source>
        <dbReference type="SAM" id="MobiDB-lite"/>
    </source>
</evidence>
<dbReference type="InterPro" id="IPR028994">
    <property type="entry name" value="Integrin_alpha_N"/>
</dbReference>
<feature type="region of interest" description="Disordered" evidence="1">
    <location>
        <begin position="54"/>
        <end position="81"/>
    </location>
</feature>
<accession>A0A836BSX7</accession>
<dbReference type="SUPFAM" id="SSF69318">
    <property type="entry name" value="Integrin alpha N-terminal domain"/>
    <property type="match status" value="1"/>
</dbReference>
<name>A0A836BSX7_9CHLO</name>
<comment type="caution">
    <text evidence="2">The sequence shown here is derived from an EMBL/GenBank/DDBJ whole genome shotgun (WGS) entry which is preliminary data.</text>
</comment>
<dbReference type="Proteomes" id="UP000612055">
    <property type="component" value="Unassembled WGS sequence"/>
</dbReference>
<organism evidence="2 3">
    <name type="scientific">Edaphochlamys debaryana</name>
    <dbReference type="NCBI Taxonomy" id="47281"/>
    <lineage>
        <taxon>Eukaryota</taxon>
        <taxon>Viridiplantae</taxon>
        <taxon>Chlorophyta</taxon>
        <taxon>core chlorophytes</taxon>
        <taxon>Chlorophyceae</taxon>
        <taxon>CS clade</taxon>
        <taxon>Chlamydomonadales</taxon>
        <taxon>Chlamydomonadales incertae sedis</taxon>
        <taxon>Edaphochlamys</taxon>
    </lineage>
</organism>
<protein>
    <recommendedName>
        <fullName evidence="4">Apple domain-containing protein</fullName>
    </recommendedName>
</protein>
<keyword evidence="3" id="KW-1185">Reference proteome</keyword>
<proteinExistence type="predicted"/>
<feature type="compositionally biased region" description="Pro residues" evidence="1">
    <location>
        <begin position="720"/>
        <end position="741"/>
    </location>
</feature>
<sequence>MQLQNVICTDLGYFANTAVTCNNKQSCTLPPPLGNPCPDTYNWREARWYCRDPPLPPTPPSPPAPPPPPLVSGPNGPATVLPSDLRPECAHLDSARGVQVSRLDGSEATAWRDLQFGLGAAGRNQTMAFEEVEGAAAVTYSNSTGPATAGWSLDMTSAAGVMTSDLPNWSTDPTAAFTVVVIQSLRGQVIDWEANYLIAELSCAGAPSTTGFMFGTRESYISGDFAWDTAFHTSRPVPVEPGWTLHAFVRRKGGTGGAYYYAGTGTSGGIALREAFTGQTPTSVGPERLTVGTSRCMGSAKSRTVLGVVLVYNRALSVTDLKRLQETYAFRFGWPRGGPSSLVCLPGVDVKGSALSNDALLALPGTVAPNATACQAACGRNASCEFSVFDSIAGFCWLRRSAIAALNGSAAGTNAASQTATTCFSRPNYGTYYCAPQWSILGTIIRTYASMDKSTCLGACDSDPTCQFVAVAAGATDCTLMTDMFTGAVGATEPNTGQGAAFETCIKARVYPYAAECGKWSRGGPGETRLQRDCDGDGLMDAVLFDTTGARGVSLSTKGCGTEDSDTGYPDAPASACPAVLGALCPKPPGDWCPGGQVMQLDCDADGVKDLACILSDDRSSLRVVRSGTGCWLGAADSYCPPLTANGSCAYPAGNLCSQGRMLSVDCNQDNIRDWVCLGAGGQRGVVPSRGCDPSPAASGYPWAADRTCPVLFGVGNPMPPVPSTPPLPPSPPPPPPPPAAPNSMSESNMNFSI</sequence>
<feature type="region of interest" description="Disordered" evidence="1">
    <location>
        <begin position="720"/>
        <end position="754"/>
    </location>
</feature>
<dbReference type="AlphaFoldDB" id="A0A836BSX7"/>
<feature type="compositionally biased region" description="Pro residues" evidence="1">
    <location>
        <begin position="54"/>
        <end position="71"/>
    </location>
</feature>
<evidence type="ECO:0000313" key="2">
    <source>
        <dbReference type="EMBL" id="KAG2487961.1"/>
    </source>
</evidence>
<dbReference type="EMBL" id="JAEHOE010000089">
    <property type="protein sequence ID" value="KAG2487961.1"/>
    <property type="molecule type" value="Genomic_DNA"/>
</dbReference>
<evidence type="ECO:0008006" key="4">
    <source>
        <dbReference type="Google" id="ProtNLM"/>
    </source>
</evidence>
<feature type="compositionally biased region" description="Polar residues" evidence="1">
    <location>
        <begin position="743"/>
        <end position="754"/>
    </location>
</feature>